<reference evidence="1 2" key="1">
    <citation type="submission" date="2016-06" db="EMBL/GenBank/DDBJ databases">
        <authorList>
            <person name="Kjaerup R.B."/>
            <person name="Dalgaard T.S."/>
            <person name="Juul-Madsen H.R."/>
        </authorList>
    </citation>
    <scope>NUCLEOTIDE SEQUENCE [LARGE SCALE GENOMIC DNA]</scope>
    <source>
        <strain evidence="1 2">E2838</strain>
    </source>
</reference>
<dbReference type="EMBL" id="LZJY01000346">
    <property type="protein sequence ID" value="OBH91552.1"/>
    <property type="molecule type" value="Genomic_DNA"/>
</dbReference>
<organism evidence="1 2">
    <name type="scientific">Mycobacterium scrofulaceum</name>
    <dbReference type="NCBI Taxonomy" id="1783"/>
    <lineage>
        <taxon>Bacteria</taxon>
        <taxon>Bacillati</taxon>
        <taxon>Actinomycetota</taxon>
        <taxon>Actinomycetes</taxon>
        <taxon>Mycobacteriales</taxon>
        <taxon>Mycobacteriaceae</taxon>
        <taxon>Mycobacterium</taxon>
    </lineage>
</organism>
<protein>
    <submittedName>
        <fullName evidence="1">Uncharacterized protein</fullName>
    </submittedName>
</protein>
<sequence length="130" mass="14207">MSAAARGTRPTGSASILVTAKVLAEIDLLIAKCCVDIIGATPSGSRFAQRRYEMVTAPIRLDTISGDPTVVIRYTGIAVRTELAVSLRFEAEDRFTERTLTFHHDVGGVCLTAQSPVVTRRMPLRRFRSV</sequence>
<gene>
    <name evidence="1" type="ORF">A5679_02005</name>
</gene>
<comment type="caution">
    <text evidence="1">The sequence shown here is derived from an EMBL/GenBank/DDBJ whole genome shotgun (WGS) entry which is preliminary data.</text>
</comment>
<accession>A0A1A2UTI6</accession>
<name>A0A1A2UTI6_MYCSC</name>
<dbReference type="AlphaFoldDB" id="A0A1A2UTI6"/>
<evidence type="ECO:0000313" key="1">
    <source>
        <dbReference type="EMBL" id="OBH91552.1"/>
    </source>
</evidence>
<dbReference type="Proteomes" id="UP000092207">
    <property type="component" value="Unassembled WGS sequence"/>
</dbReference>
<proteinExistence type="predicted"/>
<evidence type="ECO:0000313" key="2">
    <source>
        <dbReference type="Proteomes" id="UP000092207"/>
    </source>
</evidence>